<dbReference type="PANTHER" id="PTHR42718:SF9">
    <property type="entry name" value="MAJOR FACILITATOR SUPERFAMILY MULTIDRUG TRANSPORTER MFSC"/>
    <property type="match status" value="1"/>
</dbReference>
<evidence type="ECO:0000256" key="6">
    <source>
        <dbReference type="SAM" id="Phobius"/>
    </source>
</evidence>
<evidence type="ECO:0000313" key="8">
    <source>
        <dbReference type="EMBL" id="SDF87782.1"/>
    </source>
</evidence>
<dbReference type="AlphaFoldDB" id="A0A1G7PMZ9"/>
<feature type="transmembrane region" description="Helical" evidence="6">
    <location>
        <begin position="218"/>
        <end position="236"/>
    </location>
</feature>
<dbReference type="InterPro" id="IPR011701">
    <property type="entry name" value="MFS"/>
</dbReference>
<reference evidence="9" key="1">
    <citation type="submission" date="2016-10" db="EMBL/GenBank/DDBJ databases">
        <authorList>
            <person name="Varghese N."/>
            <person name="Submissions S."/>
        </authorList>
    </citation>
    <scope>NUCLEOTIDE SEQUENCE [LARGE SCALE GENOMIC DNA]</scope>
    <source>
        <strain evidence="9">DSM 16477</strain>
    </source>
</reference>
<dbReference type="GO" id="GO:0022857">
    <property type="term" value="F:transmembrane transporter activity"/>
    <property type="evidence" value="ECO:0007669"/>
    <property type="project" value="InterPro"/>
</dbReference>
<organism evidence="8 9">
    <name type="scientific">Sulfitobacter delicatus</name>
    <dbReference type="NCBI Taxonomy" id="218672"/>
    <lineage>
        <taxon>Bacteria</taxon>
        <taxon>Pseudomonadati</taxon>
        <taxon>Pseudomonadota</taxon>
        <taxon>Alphaproteobacteria</taxon>
        <taxon>Rhodobacterales</taxon>
        <taxon>Roseobacteraceae</taxon>
        <taxon>Sulfitobacter</taxon>
    </lineage>
</organism>
<evidence type="ECO:0000256" key="5">
    <source>
        <dbReference type="ARBA" id="ARBA00023136"/>
    </source>
</evidence>
<dbReference type="Pfam" id="PF07690">
    <property type="entry name" value="MFS_1"/>
    <property type="match status" value="1"/>
</dbReference>
<feature type="transmembrane region" description="Helical" evidence="6">
    <location>
        <begin position="379"/>
        <end position="402"/>
    </location>
</feature>
<dbReference type="Gene3D" id="1.20.1250.20">
    <property type="entry name" value="MFS general substrate transporter like domains"/>
    <property type="match status" value="1"/>
</dbReference>
<dbReference type="GO" id="GO:0016020">
    <property type="term" value="C:membrane"/>
    <property type="evidence" value="ECO:0007669"/>
    <property type="project" value="UniProtKB-SubCell"/>
</dbReference>
<dbReference type="OrthoDB" id="9812221at2"/>
<keyword evidence="2" id="KW-0813">Transport</keyword>
<feature type="transmembrane region" description="Helical" evidence="6">
    <location>
        <begin position="242"/>
        <end position="263"/>
    </location>
</feature>
<dbReference type="PRINTS" id="PR01036">
    <property type="entry name" value="TCRTETB"/>
</dbReference>
<comment type="subcellular location">
    <subcellularLocation>
        <location evidence="1">Membrane</location>
        <topology evidence="1">Multi-pass membrane protein</topology>
    </subcellularLocation>
</comment>
<dbReference type="RefSeq" id="WP_093741080.1">
    <property type="nucleotide sequence ID" value="NZ_FNBP01000003.1"/>
</dbReference>
<evidence type="ECO:0000256" key="2">
    <source>
        <dbReference type="ARBA" id="ARBA00022448"/>
    </source>
</evidence>
<feature type="transmembrane region" description="Helical" evidence="6">
    <location>
        <begin position="123"/>
        <end position="141"/>
    </location>
</feature>
<evidence type="ECO:0000256" key="3">
    <source>
        <dbReference type="ARBA" id="ARBA00022692"/>
    </source>
</evidence>
<keyword evidence="4 6" id="KW-1133">Transmembrane helix</keyword>
<accession>A0A1G7PMZ9</accession>
<protein>
    <submittedName>
        <fullName evidence="8">Drug resistance transporter, EmrB/QacA subfamily</fullName>
    </submittedName>
</protein>
<feature type="transmembrane region" description="Helical" evidence="6">
    <location>
        <begin position="27"/>
        <end position="50"/>
    </location>
</feature>
<feature type="transmembrane region" description="Helical" evidence="6">
    <location>
        <begin position="94"/>
        <end position="117"/>
    </location>
</feature>
<feature type="transmembrane region" description="Helical" evidence="6">
    <location>
        <begin position="346"/>
        <end position="367"/>
    </location>
</feature>
<feature type="transmembrane region" description="Helical" evidence="6">
    <location>
        <begin position="423"/>
        <end position="442"/>
    </location>
</feature>
<proteinExistence type="predicted"/>
<evidence type="ECO:0000313" key="9">
    <source>
        <dbReference type="Proteomes" id="UP000199399"/>
    </source>
</evidence>
<dbReference type="CDD" id="cd17321">
    <property type="entry name" value="MFS_MMR_MDR_like"/>
    <property type="match status" value="1"/>
</dbReference>
<dbReference type="PANTHER" id="PTHR42718">
    <property type="entry name" value="MAJOR FACILITATOR SUPERFAMILY MULTIDRUG TRANSPORTER MFSC"/>
    <property type="match status" value="1"/>
</dbReference>
<evidence type="ECO:0000256" key="4">
    <source>
        <dbReference type="ARBA" id="ARBA00022989"/>
    </source>
</evidence>
<keyword evidence="3 6" id="KW-0812">Transmembrane</keyword>
<dbReference type="STRING" id="218672.SAMN04489759_103393"/>
<feature type="transmembrane region" description="Helical" evidence="6">
    <location>
        <begin position="462"/>
        <end position="485"/>
    </location>
</feature>
<dbReference type="EMBL" id="FNBP01000003">
    <property type="protein sequence ID" value="SDF87782.1"/>
    <property type="molecule type" value="Genomic_DNA"/>
</dbReference>
<gene>
    <name evidence="8" type="ORF">SAMN04489759_103393</name>
</gene>
<feature type="transmembrane region" description="Helical" evidence="6">
    <location>
        <begin position="284"/>
        <end position="310"/>
    </location>
</feature>
<feature type="transmembrane region" description="Helical" evidence="6">
    <location>
        <begin position="153"/>
        <end position="176"/>
    </location>
</feature>
<evidence type="ECO:0000259" key="7">
    <source>
        <dbReference type="PROSITE" id="PS50850"/>
    </source>
</evidence>
<dbReference type="PROSITE" id="PS50850">
    <property type="entry name" value="MFS"/>
    <property type="match status" value="1"/>
</dbReference>
<feature type="domain" description="Major facilitator superfamily (MFS) profile" evidence="7">
    <location>
        <begin position="28"/>
        <end position="489"/>
    </location>
</feature>
<keyword evidence="5 6" id="KW-0472">Membrane</keyword>
<sequence length="491" mass="49963">MTRTKASQSPAAPVFVPDFCAPAARRFVLIAAILASALGFIDGTVVAIALPAMRSTLEADLVQAQWIHNAYMLTLSALILAGGALGDRLGLARVFGGGIALFVLASLACAAAPTAGFMIGARMVQGMGAAIMVPGSLAIIARAYPRAERGRAIGIWAAASALTTAAGPIIGGLALSLGGPEMWRAIFAINLPLGGLALWLLWTKVGADPARSDTPPDLLGAATATLALLCIAWGLTQLGHQGGSAVAVWLVAGVLLLGVFLWIETRVAAPMMPLSLFANRIFSAANLMAFVLYSALNIMFFFMPMTFIAGWGYSEIDAAATFAPMSVFISLLSARAGRLADRIGPAPLLVTGSLIAGMGYAAMGYFAPEQDLWARALPAMGLVGLGMALVVAPLSTAVMGAVREDQSGVASGVNNAVTRMAGLISVAAVGGLVAGLYARAGGVASFGLPSDSAGHVAAMNNAFAGLAYLAAGLCLASAAVAFFGIRQPKQD</sequence>
<evidence type="ECO:0000256" key="1">
    <source>
        <dbReference type="ARBA" id="ARBA00004141"/>
    </source>
</evidence>
<feature type="transmembrane region" description="Helical" evidence="6">
    <location>
        <begin position="70"/>
        <end position="87"/>
    </location>
</feature>
<dbReference type="InterPro" id="IPR036259">
    <property type="entry name" value="MFS_trans_sf"/>
</dbReference>
<name>A0A1G7PMZ9_9RHOB</name>
<keyword evidence="9" id="KW-1185">Reference proteome</keyword>
<feature type="transmembrane region" description="Helical" evidence="6">
    <location>
        <begin position="182"/>
        <end position="202"/>
    </location>
</feature>
<dbReference type="Gene3D" id="1.20.1720.10">
    <property type="entry name" value="Multidrug resistance protein D"/>
    <property type="match status" value="1"/>
</dbReference>
<dbReference type="Proteomes" id="UP000199399">
    <property type="component" value="Unassembled WGS sequence"/>
</dbReference>
<dbReference type="InterPro" id="IPR020846">
    <property type="entry name" value="MFS_dom"/>
</dbReference>
<dbReference type="SUPFAM" id="SSF103473">
    <property type="entry name" value="MFS general substrate transporter"/>
    <property type="match status" value="1"/>
</dbReference>
<feature type="transmembrane region" description="Helical" evidence="6">
    <location>
        <begin position="316"/>
        <end position="334"/>
    </location>
</feature>